<dbReference type="GO" id="GO:0005737">
    <property type="term" value="C:cytoplasm"/>
    <property type="evidence" value="ECO:0007669"/>
    <property type="project" value="TreeGrafter"/>
</dbReference>
<dbReference type="PANTHER" id="PTHR24346:SF92">
    <property type="entry name" value="SNF1-RELATED PROTEIN KINASE 2.6"/>
    <property type="match status" value="1"/>
</dbReference>
<accession>A0A8S1J9F9</accession>
<evidence type="ECO:0000256" key="3">
    <source>
        <dbReference type="PROSITE-ProRule" id="PRU10141"/>
    </source>
</evidence>
<dbReference type="EMBL" id="CAJHUC010001189">
    <property type="protein sequence ID" value="CAD7700163.1"/>
    <property type="molecule type" value="Genomic_DNA"/>
</dbReference>
<keyword evidence="1 3" id="KW-0547">Nucleotide-binding</keyword>
<dbReference type="InterPro" id="IPR000719">
    <property type="entry name" value="Prot_kinase_dom"/>
</dbReference>
<proteinExistence type="predicted"/>
<keyword evidence="7" id="KW-1185">Reference proteome</keyword>
<feature type="binding site" evidence="3">
    <location>
        <position position="43"/>
    </location>
    <ligand>
        <name>ATP</name>
        <dbReference type="ChEBI" id="CHEBI:30616"/>
    </ligand>
</feature>
<dbReference type="Gene3D" id="3.30.200.20">
    <property type="entry name" value="Phosphorylase Kinase, domain 1"/>
    <property type="match status" value="1"/>
</dbReference>
<dbReference type="AlphaFoldDB" id="A0A8S1J9F9"/>
<dbReference type="PANTHER" id="PTHR24346">
    <property type="entry name" value="MAP/MICROTUBULE AFFINITY-REGULATING KINASE"/>
    <property type="match status" value="1"/>
</dbReference>
<evidence type="ECO:0000256" key="4">
    <source>
        <dbReference type="SAM" id="MobiDB-lite"/>
    </source>
</evidence>
<dbReference type="InterPro" id="IPR011009">
    <property type="entry name" value="Kinase-like_dom_sf"/>
</dbReference>
<dbReference type="GO" id="GO:0004674">
    <property type="term" value="F:protein serine/threonine kinase activity"/>
    <property type="evidence" value="ECO:0007669"/>
    <property type="project" value="TreeGrafter"/>
</dbReference>
<feature type="domain" description="Protein kinase" evidence="5">
    <location>
        <begin position="10"/>
        <end position="326"/>
    </location>
</feature>
<evidence type="ECO:0000256" key="1">
    <source>
        <dbReference type="ARBA" id="ARBA00022741"/>
    </source>
</evidence>
<protein>
    <recommendedName>
        <fullName evidence="5">Protein kinase domain-containing protein</fullName>
    </recommendedName>
</protein>
<dbReference type="Pfam" id="PF00069">
    <property type="entry name" value="Pkinase"/>
    <property type="match status" value="1"/>
</dbReference>
<dbReference type="GO" id="GO:0035556">
    <property type="term" value="P:intracellular signal transduction"/>
    <property type="evidence" value="ECO:0007669"/>
    <property type="project" value="TreeGrafter"/>
</dbReference>
<feature type="compositionally biased region" description="Polar residues" evidence="4">
    <location>
        <begin position="264"/>
        <end position="288"/>
    </location>
</feature>
<organism evidence="6 7">
    <name type="scientific">Ostreobium quekettii</name>
    <dbReference type="NCBI Taxonomy" id="121088"/>
    <lineage>
        <taxon>Eukaryota</taxon>
        <taxon>Viridiplantae</taxon>
        <taxon>Chlorophyta</taxon>
        <taxon>core chlorophytes</taxon>
        <taxon>Ulvophyceae</taxon>
        <taxon>TCBD clade</taxon>
        <taxon>Bryopsidales</taxon>
        <taxon>Ostreobineae</taxon>
        <taxon>Ostreobiaceae</taxon>
        <taxon>Ostreobium</taxon>
    </lineage>
</organism>
<evidence type="ECO:0000313" key="6">
    <source>
        <dbReference type="EMBL" id="CAD7700163.1"/>
    </source>
</evidence>
<dbReference type="GO" id="GO:0005524">
    <property type="term" value="F:ATP binding"/>
    <property type="evidence" value="ECO:0007669"/>
    <property type="project" value="UniProtKB-UniRule"/>
</dbReference>
<evidence type="ECO:0000313" key="7">
    <source>
        <dbReference type="Proteomes" id="UP000708148"/>
    </source>
</evidence>
<dbReference type="Gene3D" id="1.10.510.10">
    <property type="entry name" value="Transferase(Phosphotransferase) domain 1"/>
    <property type="match status" value="1"/>
</dbReference>
<dbReference type="InterPro" id="IPR017441">
    <property type="entry name" value="Protein_kinase_ATP_BS"/>
</dbReference>
<name>A0A8S1J9F9_9CHLO</name>
<reference evidence="6" key="1">
    <citation type="submission" date="2020-12" db="EMBL/GenBank/DDBJ databases">
        <authorList>
            <person name="Iha C."/>
        </authorList>
    </citation>
    <scope>NUCLEOTIDE SEQUENCE</scope>
</reference>
<gene>
    <name evidence="6" type="ORF">OSTQU699_LOCUS5522</name>
</gene>
<comment type="caution">
    <text evidence="6">The sequence shown here is derived from an EMBL/GenBank/DDBJ whole genome shotgun (WGS) entry which is preliminary data.</text>
</comment>
<evidence type="ECO:0000259" key="5">
    <source>
        <dbReference type="PROSITE" id="PS50011"/>
    </source>
</evidence>
<sequence length="346" mass="38880">MPLPDLPEQYEYIETIGSGTYGVVILARDVTVRDPEKAKVAIKLMAAPGKVQVEAMSRELLIHGAVRHPHIVPVRRCFSTAHHIGVVMDYVGGGRLFDMLNKEGPFPEAKARWIFRQLMDAVRYIHQDMNSMHRDIKLENIILADSKKQWPSIYLCDFGFARTRGPQFGPTVSCVGSPNYFAPEILLRNAKYQRYDGKKADIYSCGAVLFIMLYGFYPKGVLKRSSGFGLDLGNIAIELPRFQRQRLPPQPSSRVGGLKFPCTPRSSASSKAPGTPGSTASSRVPTTPRTKDVPIGQDCLHLLEQMLAPDPDKRISLQGIWKDRWFQSKVSRRRRSMSVISKAFKF</sequence>
<dbReference type="PROSITE" id="PS00107">
    <property type="entry name" value="PROTEIN_KINASE_ATP"/>
    <property type="match status" value="1"/>
</dbReference>
<evidence type="ECO:0000256" key="2">
    <source>
        <dbReference type="ARBA" id="ARBA00022840"/>
    </source>
</evidence>
<dbReference type="OrthoDB" id="193931at2759"/>
<dbReference type="Proteomes" id="UP000708148">
    <property type="component" value="Unassembled WGS sequence"/>
</dbReference>
<keyword evidence="2 3" id="KW-0067">ATP-binding</keyword>
<dbReference type="SUPFAM" id="SSF56112">
    <property type="entry name" value="Protein kinase-like (PK-like)"/>
    <property type="match status" value="1"/>
</dbReference>
<feature type="region of interest" description="Disordered" evidence="4">
    <location>
        <begin position="246"/>
        <end position="291"/>
    </location>
</feature>
<dbReference type="SMART" id="SM00220">
    <property type="entry name" value="S_TKc"/>
    <property type="match status" value="1"/>
</dbReference>
<dbReference type="PROSITE" id="PS50011">
    <property type="entry name" value="PROTEIN_KINASE_DOM"/>
    <property type="match status" value="1"/>
</dbReference>